<evidence type="ECO:0000256" key="1">
    <source>
        <dbReference type="SAM" id="Phobius"/>
    </source>
</evidence>
<feature type="non-terminal residue" evidence="2">
    <location>
        <position position="1"/>
    </location>
</feature>
<sequence length="74" mass="8367">FAAVCMLLLVIWISIIVGCVIMRRIRGLVNFRTESTNPLSSQKSKNLMGAVRTTNDYQRGNEIDQVMQIDADHN</sequence>
<evidence type="ECO:0000313" key="2">
    <source>
        <dbReference type="EMBL" id="CAF4247389.1"/>
    </source>
</evidence>
<dbReference type="Proteomes" id="UP000663881">
    <property type="component" value="Unassembled WGS sequence"/>
</dbReference>
<accession>A0A820EE85</accession>
<comment type="caution">
    <text evidence="2">The sequence shown here is derived from an EMBL/GenBank/DDBJ whole genome shotgun (WGS) entry which is preliminary data.</text>
</comment>
<reference evidence="2" key="1">
    <citation type="submission" date="2021-02" db="EMBL/GenBank/DDBJ databases">
        <authorList>
            <person name="Nowell W R."/>
        </authorList>
    </citation>
    <scope>NUCLEOTIDE SEQUENCE</scope>
</reference>
<proteinExistence type="predicted"/>
<protein>
    <submittedName>
        <fullName evidence="2">Uncharacterized protein</fullName>
    </submittedName>
</protein>
<dbReference type="AlphaFoldDB" id="A0A820EE85"/>
<keyword evidence="1" id="KW-0472">Membrane</keyword>
<dbReference type="EMBL" id="CAJOAY010012140">
    <property type="protein sequence ID" value="CAF4247389.1"/>
    <property type="molecule type" value="Genomic_DNA"/>
</dbReference>
<gene>
    <name evidence="2" type="ORF">OKA104_LOCUS43411</name>
</gene>
<keyword evidence="1" id="KW-0812">Transmembrane</keyword>
<keyword evidence="1" id="KW-1133">Transmembrane helix</keyword>
<feature type="transmembrane region" description="Helical" evidence="1">
    <location>
        <begin position="6"/>
        <end position="25"/>
    </location>
</feature>
<name>A0A820EE85_9BILA</name>
<evidence type="ECO:0000313" key="3">
    <source>
        <dbReference type="Proteomes" id="UP000663881"/>
    </source>
</evidence>
<organism evidence="2 3">
    <name type="scientific">Adineta steineri</name>
    <dbReference type="NCBI Taxonomy" id="433720"/>
    <lineage>
        <taxon>Eukaryota</taxon>
        <taxon>Metazoa</taxon>
        <taxon>Spiralia</taxon>
        <taxon>Gnathifera</taxon>
        <taxon>Rotifera</taxon>
        <taxon>Eurotatoria</taxon>
        <taxon>Bdelloidea</taxon>
        <taxon>Adinetida</taxon>
        <taxon>Adinetidae</taxon>
        <taxon>Adineta</taxon>
    </lineage>
</organism>